<accession>A0A9P6E4L9</accession>
<proteinExistence type="predicted"/>
<gene>
    <name evidence="2" type="ORF">CPB83DRAFT_864481</name>
</gene>
<evidence type="ECO:0000256" key="1">
    <source>
        <dbReference type="SAM" id="Phobius"/>
    </source>
</evidence>
<sequence>MTGDEAAVSALAGKATIMPAASGRLTSVSALVALILAASLEGMKGLERTFAKR</sequence>
<evidence type="ECO:0000313" key="3">
    <source>
        <dbReference type="Proteomes" id="UP000807306"/>
    </source>
</evidence>
<keyword evidence="1" id="KW-0472">Membrane</keyword>
<keyword evidence="3" id="KW-1185">Reference proteome</keyword>
<dbReference type="Proteomes" id="UP000807306">
    <property type="component" value="Unassembled WGS sequence"/>
</dbReference>
<protein>
    <submittedName>
        <fullName evidence="2">Uncharacterized protein</fullName>
    </submittedName>
</protein>
<keyword evidence="1" id="KW-1133">Transmembrane helix</keyword>
<organism evidence="2 3">
    <name type="scientific">Crepidotus variabilis</name>
    <dbReference type="NCBI Taxonomy" id="179855"/>
    <lineage>
        <taxon>Eukaryota</taxon>
        <taxon>Fungi</taxon>
        <taxon>Dikarya</taxon>
        <taxon>Basidiomycota</taxon>
        <taxon>Agaricomycotina</taxon>
        <taxon>Agaricomycetes</taxon>
        <taxon>Agaricomycetidae</taxon>
        <taxon>Agaricales</taxon>
        <taxon>Agaricineae</taxon>
        <taxon>Crepidotaceae</taxon>
        <taxon>Crepidotus</taxon>
    </lineage>
</organism>
<feature type="transmembrane region" description="Helical" evidence="1">
    <location>
        <begin position="25"/>
        <end position="43"/>
    </location>
</feature>
<evidence type="ECO:0000313" key="2">
    <source>
        <dbReference type="EMBL" id="KAF9522427.1"/>
    </source>
</evidence>
<dbReference type="AlphaFoldDB" id="A0A9P6E4L9"/>
<reference evidence="2" key="1">
    <citation type="submission" date="2020-11" db="EMBL/GenBank/DDBJ databases">
        <authorList>
            <consortium name="DOE Joint Genome Institute"/>
            <person name="Ahrendt S."/>
            <person name="Riley R."/>
            <person name="Andreopoulos W."/>
            <person name="Labutti K."/>
            <person name="Pangilinan J."/>
            <person name="Ruiz-Duenas F.J."/>
            <person name="Barrasa J.M."/>
            <person name="Sanchez-Garcia M."/>
            <person name="Camarero S."/>
            <person name="Miyauchi S."/>
            <person name="Serrano A."/>
            <person name="Linde D."/>
            <person name="Babiker R."/>
            <person name="Drula E."/>
            <person name="Ayuso-Fernandez I."/>
            <person name="Pacheco R."/>
            <person name="Padilla G."/>
            <person name="Ferreira P."/>
            <person name="Barriuso J."/>
            <person name="Kellner H."/>
            <person name="Castanera R."/>
            <person name="Alfaro M."/>
            <person name="Ramirez L."/>
            <person name="Pisabarro A.G."/>
            <person name="Kuo A."/>
            <person name="Tritt A."/>
            <person name="Lipzen A."/>
            <person name="He G."/>
            <person name="Yan M."/>
            <person name="Ng V."/>
            <person name="Cullen D."/>
            <person name="Martin F."/>
            <person name="Rosso M.-N."/>
            <person name="Henrissat B."/>
            <person name="Hibbett D."/>
            <person name="Martinez A.T."/>
            <person name="Grigoriev I.V."/>
        </authorList>
    </citation>
    <scope>NUCLEOTIDE SEQUENCE</scope>
    <source>
        <strain evidence="2">CBS 506.95</strain>
    </source>
</reference>
<comment type="caution">
    <text evidence="2">The sequence shown here is derived from an EMBL/GenBank/DDBJ whole genome shotgun (WGS) entry which is preliminary data.</text>
</comment>
<dbReference type="EMBL" id="MU157946">
    <property type="protein sequence ID" value="KAF9522427.1"/>
    <property type="molecule type" value="Genomic_DNA"/>
</dbReference>
<keyword evidence="1" id="KW-0812">Transmembrane</keyword>
<name>A0A9P6E4L9_9AGAR</name>